<dbReference type="EMBL" id="LR797100">
    <property type="protein sequence ID" value="CAB4186558.1"/>
    <property type="molecule type" value="Genomic_DNA"/>
</dbReference>
<dbReference type="EMBL" id="LR796745">
    <property type="protein sequence ID" value="CAB4163492.1"/>
    <property type="molecule type" value="Genomic_DNA"/>
</dbReference>
<name>A0A6J5NXG3_9CAUD</name>
<accession>A0A6J5NXG3</accession>
<organism evidence="1">
    <name type="scientific">uncultured Caudovirales phage</name>
    <dbReference type="NCBI Taxonomy" id="2100421"/>
    <lineage>
        <taxon>Viruses</taxon>
        <taxon>Duplodnaviria</taxon>
        <taxon>Heunggongvirae</taxon>
        <taxon>Uroviricota</taxon>
        <taxon>Caudoviricetes</taxon>
        <taxon>Peduoviridae</taxon>
        <taxon>Maltschvirus</taxon>
        <taxon>Maltschvirus maltsch</taxon>
    </lineage>
</organism>
<evidence type="ECO:0000313" key="2">
    <source>
        <dbReference type="EMBL" id="CAB4186558.1"/>
    </source>
</evidence>
<sequence length="75" mass="8402">MKNKIPTDSQIIKDVTNAFAKADALGGNWIDCLPNYIDCDDNLTNDNHYIGTLADGRNLFYTPHAMDICLIEEVK</sequence>
<gene>
    <name evidence="2" type="ORF">UFOVP1148_39</name>
    <name evidence="1" type="ORF">UFOVP809_28</name>
</gene>
<proteinExistence type="predicted"/>
<protein>
    <submittedName>
        <fullName evidence="1">Uncharacterized protein</fullName>
    </submittedName>
</protein>
<reference evidence="1" key="1">
    <citation type="submission" date="2020-04" db="EMBL/GenBank/DDBJ databases">
        <authorList>
            <person name="Chiriac C."/>
            <person name="Salcher M."/>
            <person name="Ghai R."/>
            <person name="Kavagutti S V."/>
        </authorList>
    </citation>
    <scope>NUCLEOTIDE SEQUENCE</scope>
</reference>
<evidence type="ECO:0000313" key="1">
    <source>
        <dbReference type="EMBL" id="CAB4163492.1"/>
    </source>
</evidence>